<evidence type="ECO:0000259" key="1">
    <source>
        <dbReference type="Pfam" id="PF01370"/>
    </source>
</evidence>
<dbReference type="InParanoid" id="A0A6P7FXN8"/>
<dbReference type="PANTHER" id="PTHR11092:SF0">
    <property type="entry name" value="EPIMERASE FAMILY PROTEIN SDR39U1"/>
    <property type="match status" value="1"/>
</dbReference>
<feature type="domain" description="NAD-dependent epimerase/dehydratase" evidence="1">
    <location>
        <begin position="7"/>
        <end position="217"/>
    </location>
</feature>
<organism evidence="5">
    <name type="scientific">Diabrotica virgifera virgifera</name>
    <name type="common">western corn rootworm</name>
    <dbReference type="NCBI Taxonomy" id="50390"/>
    <lineage>
        <taxon>Eukaryota</taxon>
        <taxon>Metazoa</taxon>
        <taxon>Ecdysozoa</taxon>
        <taxon>Arthropoda</taxon>
        <taxon>Hexapoda</taxon>
        <taxon>Insecta</taxon>
        <taxon>Pterygota</taxon>
        <taxon>Neoptera</taxon>
        <taxon>Endopterygota</taxon>
        <taxon>Coleoptera</taxon>
        <taxon>Polyphaga</taxon>
        <taxon>Cucujiformia</taxon>
        <taxon>Chrysomeloidea</taxon>
        <taxon>Chrysomelidae</taxon>
        <taxon>Galerucinae</taxon>
        <taxon>Diabroticina</taxon>
        <taxon>Diabroticites</taxon>
        <taxon>Diabrotica</taxon>
    </lineage>
</organism>
<dbReference type="KEGG" id="dvv:114335231"/>
<dbReference type="InterPro" id="IPR010099">
    <property type="entry name" value="SDR39U1"/>
</dbReference>
<proteinExistence type="predicted"/>
<dbReference type="OrthoDB" id="276721at2759"/>
<reference evidence="3" key="2">
    <citation type="submission" date="2025-05" db="UniProtKB">
        <authorList>
            <consortium name="EnsemblMetazoa"/>
        </authorList>
    </citation>
    <scope>IDENTIFICATION</scope>
</reference>
<evidence type="ECO:0000313" key="3">
    <source>
        <dbReference type="EnsemblMetazoa" id="XP_028141231.1"/>
    </source>
</evidence>
<dbReference type="SUPFAM" id="SSF51735">
    <property type="entry name" value="NAD(P)-binding Rossmann-fold domains"/>
    <property type="match status" value="1"/>
</dbReference>
<dbReference type="Gene3D" id="3.40.50.720">
    <property type="entry name" value="NAD(P)-binding Rossmann-like Domain"/>
    <property type="match status" value="1"/>
</dbReference>
<dbReference type="AlphaFoldDB" id="A0A6P7FXN8"/>
<feature type="domain" description="DUF1731" evidence="2">
    <location>
        <begin position="251"/>
        <end position="298"/>
    </location>
</feature>
<accession>A0A6P7FXN8</accession>
<protein>
    <submittedName>
        <fullName evidence="5">Epimerase family protein SDR39U1</fullName>
    </submittedName>
</protein>
<dbReference type="CDD" id="cd05242">
    <property type="entry name" value="SDR_a8"/>
    <property type="match status" value="1"/>
</dbReference>
<evidence type="ECO:0000313" key="5">
    <source>
        <dbReference type="RefSeq" id="XP_028141231.1"/>
    </source>
</evidence>
<dbReference type="FunCoup" id="A0A6P7FXN8">
    <property type="interactions" value="296"/>
</dbReference>
<evidence type="ECO:0000259" key="2">
    <source>
        <dbReference type="Pfam" id="PF08338"/>
    </source>
</evidence>
<dbReference type="RefSeq" id="XP_028141231.1">
    <property type="nucleotide sequence ID" value="XM_028285430.1"/>
</dbReference>
<reference evidence="5" key="1">
    <citation type="submission" date="2025-04" db="UniProtKB">
        <authorList>
            <consortium name="RefSeq"/>
        </authorList>
    </citation>
    <scope>IDENTIFICATION</scope>
    <source>
        <tissue evidence="5">Whole insect</tissue>
    </source>
</reference>
<name>A0A6P7FXN8_DIAVI</name>
<dbReference type="NCBIfam" id="TIGR01777">
    <property type="entry name" value="yfcH"/>
    <property type="match status" value="1"/>
</dbReference>
<dbReference type="Proteomes" id="UP001652700">
    <property type="component" value="Unplaced"/>
</dbReference>
<dbReference type="Pfam" id="PF01370">
    <property type="entry name" value="Epimerase"/>
    <property type="match status" value="1"/>
</dbReference>
<sequence length="302" mass="33020">MSATGNILVGGGTGFIGKSLCNLLKQKGYGVTVISRMPGIHRISWNELQESGLPKDTKAVVNLAGQNVMDISRRWTAGFKQNVFHSRVNTTKTLASLIDKTHEKPNVFVTISGVGAYKPSTTSEYTEDSVVQPFDFFSGLCRDWENAAQLNDNKTKCRLATIRSGVVLGRDGGMIKQLYLPFFLGLGGPVGSGSQFMPWIHIDDLTHLILFAIENPKVDGILNGVAAKPCTNLEFSKAFAKALKRPAIFPVPTFVFNALLSKERASMITEGQKVIPKKTIALGFKHKYPDIETACKDLVTKK</sequence>
<gene>
    <name evidence="5" type="primary">LOC114335231</name>
</gene>
<dbReference type="InterPro" id="IPR013549">
    <property type="entry name" value="DUF1731"/>
</dbReference>
<dbReference type="PANTHER" id="PTHR11092">
    <property type="entry name" value="SUGAR NUCLEOTIDE EPIMERASE RELATED"/>
    <property type="match status" value="1"/>
</dbReference>
<dbReference type="GeneID" id="114335231"/>
<dbReference type="EnsemblMetazoa" id="XM_028285430.2">
    <property type="protein sequence ID" value="XP_028141231.1"/>
    <property type="gene ID" value="LOC114335231"/>
</dbReference>
<evidence type="ECO:0000313" key="4">
    <source>
        <dbReference type="Proteomes" id="UP001652700"/>
    </source>
</evidence>
<dbReference type="InterPro" id="IPR036291">
    <property type="entry name" value="NAD(P)-bd_dom_sf"/>
</dbReference>
<keyword evidence="4" id="KW-1185">Reference proteome</keyword>
<dbReference type="Pfam" id="PF08338">
    <property type="entry name" value="DUF1731"/>
    <property type="match status" value="1"/>
</dbReference>
<dbReference type="InterPro" id="IPR001509">
    <property type="entry name" value="Epimerase_deHydtase"/>
</dbReference>